<reference evidence="2 3" key="1">
    <citation type="submission" date="2019-05" db="EMBL/GenBank/DDBJ databases">
        <authorList>
            <person name="Narsing Rao M.P."/>
            <person name="Li W.J."/>
        </authorList>
    </citation>
    <scope>NUCLEOTIDE SEQUENCE [LARGE SCALE GENOMIC DNA]</scope>
    <source>
        <strain evidence="2 3">SYSU_K30003</strain>
    </source>
</reference>
<comment type="caution">
    <text evidence="2">The sequence shown here is derived from an EMBL/GenBank/DDBJ whole genome shotgun (WGS) entry which is preliminary data.</text>
</comment>
<dbReference type="EMBL" id="VCIW01000007">
    <property type="protein sequence ID" value="TLS51766.1"/>
    <property type="molecule type" value="Genomic_DNA"/>
</dbReference>
<keyword evidence="3" id="KW-1185">Reference proteome</keyword>
<dbReference type="InterPro" id="IPR008965">
    <property type="entry name" value="CBM2/CBM3_carb-bd_dom_sf"/>
</dbReference>
<evidence type="ECO:0000313" key="2">
    <source>
        <dbReference type="EMBL" id="TLS51766.1"/>
    </source>
</evidence>
<evidence type="ECO:0000256" key="1">
    <source>
        <dbReference type="SAM" id="SignalP"/>
    </source>
</evidence>
<dbReference type="GO" id="GO:0030246">
    <property type="term" value="F:carbohydrate binding"/>
    <property type="evidence" value="ECO:0007669"/>
    <property type="project" value="InterPro"/>
</dbReference>
<dbReference type="RefSeq" id="WP_138194473.1">
    <property type="nucleotide sequence ID" value="NZ_VCIW01000007.1"/>
</dbReference>
<feature type="chain" id="PRO_5024343606" evidence="1">
    <location>
        <begin position="32"/>
        <end position="692"/>
    </location>
</feature>
<accession>A0A5R9GBS5</accession>
<dbReference type="AlphaFoldDB" id="A0A5R9GBS5"/>
<feature type="signal peptide" evidence="1">
    <location>
        <begin position="1"/>
        <end position="31"/>
    </location>
</feature>
<proteinExistence type="predicted"/>
<name>A0A5R9GBS5_9BACL</name>
<protein>
    <submittedName>
        <fullName evidence="2">Uncharacterized protein</fullName>
    </submittedName>
</protein>
<organism evidence="2 3">
    <name type="scientific">Paenibacillus antri</name>
    <dbReference type="NCBI Taxonomy" id="2582848"/>
    <lineage>
        <taxon>Bacteria</taxon>
        <taxon>Bacillati</taxon>
        <taxon>Bacillota</taxon>
        <taxon>Bacilli</taxon>
        <taxon>Bacillales</taxon>
        <taxon>Paenibacillaceae</taxon>
        <taxon>Paenibacillus</taxon>
    </lineage>
</organism>
<keyword evidence="1" id="KW-0732">Signal</keyword>
<dbReference type="SUPFAM" id="SSF49384">
    <property type="entry name" value="Carbohydrate-binding domain"/>
    <property type="match status" value="1"/>
</dbReference>
<evidence type="ECO:0000313" key="3">
    <source>
        <dbReference type="Proteomes" id="UP000309676"/>
    </source>
</evidence>
<dbReference type="Gene3D" id="2.60.40.680">
    <property type="match status" value="1"/>
</dbReference>
<dbReference type="Proteomes" id="UP000309676">
    <property type="component" value="Unassembled WGS sequence"/>
</dbReference>
<sequence length="692" mass="77841">MSAWTKTVKGAAALALLAAAILPAPQNTAVAAERAPHAAEQQQALPVFDQHLLLSALQEPYLKYKFMTPPTEPNYQFDGGYVETYDANAALLYLLFYAFYYPNETILEYNVTEEVRKRIEFIVKPGARNEPPSAGGITANWHYAAAYQTIVLAKHMPEVWDAIPEDAKRRIDLMMKAQLISSNFIMNPANDAKTHATGQAGGIYSNPNHWESYNAVYQLALLYHGSLEAVNEALTTTIPDEAAYEAFLAELHANGLWNIYDQWSYGQVKDFYLGIDTTTFDERFHTEPGYVSGASHPIQDWQQVKDRGTIPLDQRIVTPYESWPMFRETAKFFFQHPVGEVEMDAGEPIPYAGGATWGDPNRLERKLTGRVVDPHARERLPNRGEIGMAFEYDAGSNGERSNHNYVLEGLLPMLPTSFVLKALSRNDPDLWPSQSKPEEVAEVERRIRVGMTDIVYKGTHGYFSYDYRKLVTDTTNGEWRYYDVEYDRVATEDDKAIAEREFPVIRAYNAPRIGYDYLIGLYKAMFENEPGRAYNADVRLYRGSDAKAPVGHPASLKVGERFFAVIEADEVRQAAGMELTLRYDPAVLKIVAANGERRIGHLLPGLDLVAIDEADEASGTIRFSGVSTGYTATTTASGKNTKLYQVEFELLREKKDLGIVLEELRFVDAGNRQFAPEFRRTPPAANERGERQ</sequence>
<dbReference type="CDD" id="cd08547">
    <property type="entry name" value="Type_II_cohesin"/>
    <property type="match status" value="1"/>
</dbReference>
<gene>
    <name evidence="2" type="ORF">FE782_12680</name>
</gene>